<dbReference type="eggNOG" id="KOG2509">
    <property type="taxonomic scope" value="Eukaryota"/>
</dbReference>
<feature type="binding site" evidence="9">
    <location>
        <begin position="317"/>
        <end position="320"/>
    </location>
    <ligand>
        <name>ATP</name>
        <dbReference type="ChEBI" id="CHEBI:30616"/>
    </ligand>
</feature>
<feature type="binding site" evidence="8">
    <location>
        <position position="253"/>
    </location>
    <ligand>
        <name>L-serine</name>
        <dbReference type="ChEBI" id="CHEBI:33384"/>
    </ligand>
</feature>
<evidence type="ECO:0000256" key="6">
    <source>
        <dbReference type="ARBA" id="ARBA00023146"/>
    </source>
</evidence>
<dbReference type="InterPro" id="IPR006195">
    <property type="entry name" value="aa-tRNA-synth_II"/>
</dbReference>
<dbReference type="InterPro" id="IPR002317">
    <property type="entry name" value="Ser-tRNA-ligase_type_1"/>
</dbReference>
<dbReference type="PANTHER" id="PTHR11778">
    <property type="entry name" value="SERYL-TRNA SYNTHETASE"/>
    <property type="match status" value="1"/>
</dbReference>
<comment type="similarity">
    <text evidence="1">Belongs to the class-II aminoacyl-tRNA synthetase family. Type-1 seryl-tRNA synthetase subfamily.</text>
</comment>
<name>A0A1I8MGL6_MUSDO</name>
<dbReference type="Gene3D" id="3.30.930.10">
    <property type="entry name" value="Bira Bifunctional Protein, Domain 2"/>
    <property type="match status" value="1"/>
</dbReference>
<feature type="binding site" evidence="9">
    <location>
        <begin position="246"/>
        <end position="249"/>
    </location>
    <ligand>
        <name>ATP</name>
        <dbReference type="ChEBI" id="CHEBI:30616"/>
    </ligand>
</feature>
<dbReference type="GO" id="GO:0006434">
    <property type="term" value="P:seryl-tRNA aminoacylation"/>
    <property type="evidence" value="ECO:0007669"/>
    <property type="project" value="InterPro"/>
</dbReference>
<keyword evidence="3" id="KW-0436">Ligase</keyword>
<dbReference type="OrthoDB" id="10264585at2759"/>
<dbReference type="KEGG" id="mde:101891437"/>
<evidence type="ECO:0000256" key="9">
    <source>
        <dbReference type="PIRSR" id="PIRSR001529-2"/>
    </source>
</evidence>
<evidence type="ECO:0000256" key="2">
    <source>
        <dbReference type="ARBA" id="ARBA00012840"/>
    </source>
</evidence>
<keyword evidence="6" id="KW-0030">Aminoacyl-tRNA synthetase</keyword>
<proteinExistence type="inferred from homology"/>
<evidence type="ECO:0000256" key="8">
    <source>
        <dbReference type="PIRSR" id="PIRSR001529-1"/>
    </source>
</evidence>
<organism evidence="11">
    <name type="scientific">Musca domestica</name>
    <name type="common">House fly</name>
    <dbReference type="NCBI Taxonomy" id="7370"/>
    <lineage>
        <taxon>Eukaryota</taxon>
        <taxon>Metazoa</taxon>
        <taxon>Ecdysozoa</taxon>
        <taxon>Arthropoda</taxon>
        <taxon>Hexapoda</taxon>
        <taxon>Insecta</taxon>
        <taxon>Pterygota</taxon>
        <taxon>Neoptera</taxon>
        <taxon>Endopterygota</taxon>
        <taxon>Diptera</taxon>
        <taxon>Brachycera</taxon>
        <taxon>Muscomorpha</taxon>
        <taxon>Muscoidea</taxon>
        <taxon>Muscidae</taxon>
        <taxon>Musca</taxon>
    </lineage>
</organism>
<dbReference type="PRINTS" id="PR00981">
    <property type="entry name" value="TRNASYNTHSER"/>
</dbReference>
<gene>
    <name evidence="11" type="primary">101891437</name>
</gene>
<keyword evidence="5 9" id="KW-0067">ATP-binding</keyword>
<evidence type="ECO:0000313" key="11">
    <source>
        <dbReference type="EnsemblMetazoa" id="MDOA004683-PA"/>
    </source>
</evidence>
<dbReference type="VEuPathDB" id="VectorBase:MDOMA2_019863"/>
<feature type="binding site" evidence="8">
    <location>
        <position position="200"/>
    </location>
    <ligand>
        <name>L-serine</name>
        <dbReference type="ChEBI" id="CHEBI:33384"/>
    </ligand>
</feature>
<sequence length="408" mass="46973">MRHLRLKMVVRSFSSTSKYMKYLPEELKKLTASYLDKIEENVVLRQHNNNVQLLRELVNNLKTVCEYDTLKTELLKLPNSTHPRLREYGTEPKQIEIFEPNNYNEKATEFSEASKYMNIFRMDHLGNYTGHKSYYLFGKLAELEHAIKEYAVGHLQDNDFDIISVPDILPKSTIEGCGMQTDGERTQVYKLDSGLCLSGTSEMALAGFFENYMLEENELPLKVAAVSRCFRAETSGLTEEKGIYRVHQFTKVEMFSICSATQSEHMIECFKNLQLELFKKLALKLRLLDMPPNELGASAYQKYDIEAWMPGRATWGEISSCSNCTDYQAKRLNIRYRTREGDIKYTHTVNGTAAAIPRLLIGLLETHQVDSNIIQVPEVVAKYMETDIISKAKFIPEIKLIKHLKNDM</sequence>
<dbReference type="FunFam" id="3.30.930.10:FF:000078">
    <property type="entry name" value="Seryl-tRNA synthetase"/>
    <property type="match status" value="1"/>
</dbReference>
<feature type="binding site" evidence="8">
    <location>
        <position position="231"/>
    </location>
    <ligand>
        <name>L-serine</name>
        <dbReference type="ChEBI" id="CHEBI:33384"/>
    </ligand>
</feature>
<dbReference type="VEuPathDB" id="VectorBase:MDOA004683"/>
<dbReference type="InterPro" id="IPR002314">
    <property type="entry name" value="aa-tRNA-synt_IIb"/>
</dbReference>
<dbReference type="InterPro" id="IPR045864">
    <property type="entry name" value="aa-tRNA-synth_II/BPL/LPL"/>
</dbReference>
<dbReference type="Pfam" id="PF00587">
    <property type="entry name" value="tRNA-synt_2b"/>
    <property type="match status" value="1"/>
</dbReference>
<dbReference type="EC" id="6.1.1.11" evidence="2"/>
<feature type="site" description="Important for serine binding" evidence="8">
    <location>
        <position position="352"/>
    </location>
</feature>
<dbReference type="PROSITE" id="PS50862">
    <property type="entry name" value="AA_TRNA_LIGASE_II"/>
    <property type="match status" value="1"/>
</dbReference>
<accession>A0A1I8MGL6</accession>
<feature type="binding site" evidence="8">
    <location>
        <position position="350"/>
    </location>
    <ligand>
        <name>L-serine</name>
        <dbReference type="ChEBI" id="CHEBI:33384"/>
    </ligand>
</feature>
<dbReference type="EnsemblMetazoa" id="MDOA004683-RA">
    <property type="protein sequence ID" value="MDOA004683-PA"/>
    <property type="gene ID" value="MDOA004683"/>
</dbReference>
<evidence type="ECO:0000256" key="5">
    <source>
        <dbReference type="ARBA" id="ARBA00022840"/>
    </source>
</evidence>
<dbReference type="SUPFAM" id="SSF55681">
    <property type="entry name" value="Class II aaRS and biotin synthetases"/>
    <property type="match status" value="1"/>
</dbReference>
<evidence type="ECO:0000256" key="4">
    <source>
        <dbReference type="ARBA" id="ARBA00022741"/>
    </source>
</evidence>
<evidence type="ECO:0000259" key="10">
    <source>
        <dbReference type="PROSITE" id="PS50862"/>
    </source>
</evidence>
<dbReference type="GO" id="GO:0004828">
    <property type="term" value="F:serine-tRNA ligase activity"/>
    <property type="evidence" value="ECO:0007669"/>
    <property type="project" value="UniProtKB-EC"/>
</dbReference>
<feature type="binding site" evidence="9">
    <location>
        <begin position="231"/>
        <end position="233"/>
    </location>
    <ligand>
        <name>ATP</name>
        <dbReference type="ChEBI" id="CHEBI:30616"/>
    </ligand>
</feature>
<reference evidence="11" key="1">
    <citation type="submission" date="2020-05" db="UniProtKB">
        <authorList>
            <consortium name="EnsemblMetazoa"/>
        </authorList>
    </citation>
    <scope>IDENTIFICATION</scope>
    <source>
        <strain evidence="11">Aabys</strain>
    </source>
</reference>
<feature type="domain" description="Aminoacyl-transfer RNA synthetases class-II family profile" evidence="10">
    <location>
        <begin position="147"/>
        <end position="396"/>
    </location>
</feature>
<protein>
    <recommendedName>
        <fullName evidence="2">serine--tRNA ligase</fullName>
        <ecNumber evidence="2">6.1.1.11</ecNumber>
    </recommendedName>
    <alternativeName>
        <fullName evidence="7">Seryl-tRNA synthetase</fullName>
    </alternativeName>
</protein>
<dbReference type="PIRSF" id="PIRSF001529">
    <property type="entry name" value="Ser-tRNA-synth_IIa"/>
    <property type="match status" value="1"/>
</dbReference>
<evidence type="ECO:0000256" key="3">
    <source>
        <dbReference type="ARBA" id="ARBA00022598"/>
    </source>
</evidence>
<dbReference type="AlphaFoldDB" id="A0A1I8MGL6"/>
<dbReference type="STRING" id="7370.A0A1I8MGL6"/>
<keyword evidence="4" id="KW-0547">Nucleotide-binding</keyword>
<evidence type="ECO:0000256" key="1">
    <source>
        <dbReference type="ARBA" id="ARBA00010728"/>
    </source>
</evidence>
<dbReference type="GO" id="GO:0005524">
    <property type="term" value="F:ATP binding"/>
    <property type="evidence" value="ECO:0007669"/>
    <property type="project" value="UniProtKB-KW"/>
</dbReference>
<evidence type="ECO:0000256" key="7">
    <source>
        <dbReference type="ARBA" id="ARBA00031113"/>
    </source>
</evidence>